<proteinExistence type="predicted"/>
<accession>A0A1V0S9R4</accession>
<protein>
    <submittedName>
        <fullName evidence="1">Uncharacterized protein</fullName>
    </submittedName>
</protein>
<gene>
    <name evidence="1" type="ORF">Catovirus_1_474</name>
</gene>
<dbReference type="EMBL" id="KY684083">
    <property type="protein sequence ID" value="ARF08424.1"/>
    <property type="molecule type" value="Genomic_DNA"/>
</dbReference>
<sequence>MGDHSSLVVRGFRNMIEVFVNFLVCNIGNKEYEFTYQRTIDMALFNQPLTTLLSNSLTALENQKNVVFNNDSCNSIIQYVNNYPELRALMTSNKLFSVTMTSFLSLNNAIHQSDELIISLLRLGIPAKWIDVRDYGKRKDVTFDQKVRMFRMFMTNDIILSSDNGCSEILSVTGKSNINEFETYLKIFNLTCKDFENVLGMSFLIHGLEFVKYLLSNGAECKFFDNIKAILANRNIHGHYILPEKKILEFLHFVKQNDVATKTLYGNMTFDHVFKHAKQHHKDDLFKAALKSNSAKVFELAVDVFGFEISHDFLNTLWFDQGYKSELVSNKNTVRITKLLIAGGLLSKTALNNLAKEYPIFSHKIKEKSCFRNPQLYDLIYS</sequence>
<organism evidence="1">
    <name type="scientific">Catovirus CTV1</name>
    <dbReference type="NCBI Taxonomy" id="1977631"/>
    <lineage>
        <taxon>Viruses</taxon>
        <taxon>Varidnaviria</taxon>
        <taxon>Bamfordvirae</taxon>
        <taxon>Nucleocytoviricota</taxon>
        <taxon>Megaviricetes</taxon>
        <taxon>Imitervirales</taxon>
        <taxon>Mimiviridae</taxon>
        <taxon>Klosneuvirinae</taxon>
        <taxon>Catovirus</taxon>
    </lineage>
</organism>
<evidence type="ECO:0000313" key="1">
    <source>
        <dbReference type="EMBL" id="ARF08424.1"/>
    </source>
</evidence>
<reference evidence="1" key="1">
    <citation type="journal article" date="2017" name="Science">
        <title>Giant viruses with an expanded complement of translation system components.</title>
        <authorList>
            <person name="Schulz F."/>
            <person name="Yutin N."/>
            <person name="Ivanova N.N."/>
            <person name="Ortega D.R."/>
            <person name="Lee T.K."/>
            <person name="Vierheilig J."/>
            <person name="Daims H."/>
            <person name="Horn M."/>
            <person name="Wagner M."/>
            <person name="Jensen G.J."/>
            <person name="Kyrpides N.C."/>
            <person name="Koonin E.V."/>
            <person name="Woyke T."/>
        </authorList>
    </citation>
    <scope>NUCLEOTIDE SEQUENCE</scope>
    <source>
        <strain evidence="1">CTV1</strain>
    </source>
</reference>
<name>A0A1V0S9R4_9VIRU</name>